<keyword evidence="2" id="KW-0238">DNA-binding</keyword>
<gene>
    <name evidence="5" type="ORF">G3I50_41835</name>
</gene>
<dbReference type="Proteomes" id="UP000469670">
    <property type="component" value="Unassembled WGS sequence"/>
</dbReference>
<dbReference type="CDD" id="cd06170">
    <property type="entry name" value="LuxR_C_like"/>
    <property type="match status" value="1"/>
</dbReference>
<dbReference type="Pfam" id="PF00196">
    <property type="entry name" value="GerE"/>
    <property type="match status" value="1"/>
</dbReference>
<dbReference type="InterPro" id="IPR016032">
    <property type="entry name" value="Sig_transdc_resp-reg_C-effctor"/>
</dbReference>
<organism evidence="5 6">
    <name type="scientific">Streptomyces parvus</name>
    <dbReference type="NCBI Taxonomy" id="66428"/>
    <lineage>
        <taxon>Bacteria</taxon>
        <taxon>Bacillati</taxon>
        <taxon>Actinomycetota</taxon>
        <taxon>Actinomycetes</taxon>
        <taxon>Kitasatosporales</taxon>
        <taxon>Streptomycetaceae</taxon>
        <taxon>Streptomyces</taxon>
    </lineage>
</organism>
<comment type="caution">
    <text evidence="5">The sequence shown here is derived from an EMBL/GenBank/DDBJ whole genome shotgun (WGS) entry which is preliminary data.</text>
</comment>
<dbReference type="PANTHER" id="PTHR43214">
    <property type="entry name" value="TWO-COMPONENT RESPONSE REGULATOR"/>
    <property type="match status" value="1"/>
</dbReference>
<dbReference type="InterPro" id="IPR039420">
    <property type="entry name" value="WalR-like"/>
</dbReference>
<dbReference type="AlphaFoldDB" id="A0A7K3SB62"/>
<evidence type="ECO:0000256" key="2">
    <source>
        <dbReference type="ARBA" id="ARBA00023125"/>
    </source>
</evidence>
<dbReference type="GO" id="GO:0006355">
    <property type="term" value="P:regulation of DNA-templated transcription"/>
    <property type="evidence" value="ECO:0007669"/>
    <property type="project" value="InterPro"/>
</dbReference>
<name>A0A7K3SB62_9ACTN</name>
<keyword evidence="1" id="KW-0805">Transcription regulation</keyword>
<evidence type="ECO:0000256" key="1">
    <source>
        <dbReference type="ARBA" id="ARBA00023015"/>
    </source>
</evidence>
<dbReference type="EMBL" id="JAAGMP010001873">
    <property type="protein sequence ID" value="NEC24740.1"/>
    <property type="molecule type" value="Genomic_DNA"/>
</dbReference>
<accession>A0A7K3SB62</accession>
<dbReference type="PANTHER" id="PTHR43214:SF24">
    <property type="entry name" value="TRANSCRIPTIONAL REGULATORY PROTEIN NARL-RELATED"/>
    <property type="match status" value="1"/>
</dbReference>
<dbReference type="SUPFAM" id="SSF46894">
    <property type="entry name" value="C-terminal effector domain of the bipartite response regulators"/>
    <property type="match status" value="1"/>
</dbReference>
<dbReference type="InterPro" id="IPR000792">
    <property type="entry name" value="Tscrpt_reg_LuxR_C"/>
</dbReference>
<keyword evidence="3" id="KW-0804">Transcription</keyword>
<proteinExistence type="predicted"/>
<protein>
    <submittedName>
        <fullName evidence="5">Response regulator transcription factor</fullName>
    </submittedName>
</protein>
<evidence type="ECO:0000313" key="5">
    <source>
        <dbReference type="EMBL" id="NEC24740.1"/>
    </source>
</evidence>
<sequence>MSGDRIFVHVKTSDPISEAGIVAALKARAEIWISDDGQTTPETVALIVADEVDEEALQLLRTVRSRNMQRAVVVVSELDDAGLMLAVESGVAGLVRRREATADRLVQVITSVHRGAGVVPPDLLGRLLRQVSQVQQQVLTPRGLRFNGLTDREEEVLKLVADGLDTREIASKLSYSERTVKNVLHDVTHRFHLRNRSHAVAYAIREGFI</sequence>
<dbReference type="SMART" id="SM00421">
    <property type="entry name" value="HTH_LUXR"/>
    <property type="match status" value="1"/>
</dbReference>
<dbReference type="PROSITE" id="PS50043">
    <property type="entry name" value="HTH_LUXR_2"/>
    <property type="match status" value="1"/>
</dbReference>
<evidence type="ECO:0000256" key="3">
    <source>
        <dbReference type="ARBA" id="ARBA00023163"/>
    </source>
</evidence>
<evidence type="ECO:0000259" key="4">
    <source>
        <dbReference type="PROSITE" id="PS50043"/>
    </source>
</evidence>
<feature type="domain" description="HTH luxR-type" evidence="4">
    <location>
        <begin position="142"/>
        <end position="207"/>
    </location>
</feature>
<dbReference type="Gene3D" id="3.40.50.2300">
    <property type="match status" value="1"/>
</dbReference>
<reference evidence="5 6" key="1">
    <citation type="submission" date="2020-01" db="EMBL/GenBank/DDBJ databases">
        <title>Insect and environment-associated Actinomycetes.</title>
        <authorList>
            <person name="Currrie C."/>
            <person name="Chevrette M."/>
            <person name="Carlson C."/>
            <person name="Stubbendieck R."/>
            <person name="Wendt-Pienkowski E."/>
        </authorList>
    </citation>
    <scope>NUCLEOTIDE SEQUENCE [LARGE SCALE GENOMIC DNA]</scope>
    <source>
        <strain evidence="5 6">SID7590</strain>
    </source>
</reference>
<dbReference type="RefSeq" id="WP_164209663.1">
    <property type="nucleotide sequence ID" value="NZ_JAAGMP010001873.1"/>
</dbReference>
<evidence type="ECO:0000313" key="6">
    <source>
        <dbReference type="Proteomes" id="UP000469670"/>
    </source>
</evidence>
<dbReference type="PRINTS" id="PR00038">
    <property type="entry name" value="HTHLUXR"/>
</dbReference>
<dbReference type="GO" id="GO:0003677">
    <property type="term" value="F:DNA binding"/>
    <property type="evidence" value="ECO:0007669"/>
    <property type="project" value="UniProtKB-KW"/>
</dbReference>